<dbReference type="EMBL" id="NMQT01000078">
    <property type="protein sequence ID" value="OXM53126.1"/>
    <property type="molecule type" value="Genomic_DNA"/>
</dbReference>
<evidence type="ECO:0000256" key="3">
    <source>
        <dbReference type="RuleBase" id="RU000363"/>
    </source>
</evidence>
<sequence>MTDAPLAVVTGASSGIGAEFARVLLDRGYRVLAVARRADRLAALAEGTDGRLIPEVQDLTADGAIERVAARAEELGGADLLICNAGRGLQGRFVETARSETLEMLRLNVLASVDLTSQVVPRMVERGSGGVIVVASSLGFFATPNLAAYGASKAFLLSFAESLSTELKGTGVQAMALCPGPTITEFSEVAGLGDAVEKTPGHTTAAEVVAGALRAWDAGRVVTVPGTVTRLMTAALDHAPRAIARRVMEKVFRSPEEATQIPAA</sequence>
<dbReference type="PANTHER" id="PTHR44196:SF2">
    <property type="entry name" value="SHORT-CHAIN DEHYDROGENASE-RELATED"/>
    <property type="match status" value="1"/>
</dbReference>
<comment type="similarity">
    <text evidence="1 3">Belongs to the short-chain dehydrogenases/reductases (SDR) family.</text>
</comment>
<dbReference type="PRINTS" id="PR00081">
    <property type="entry name" value="GDHRDH"/>
</dbReference>
<reference evidence="4 5" key="1">
    <citation type="submission" date="2017-07" db="EMBL/GenBank/DDBJ databases">
        <title>Amycolatopsis thailandensis Genome sequencing and assembly.</title>
        <authorList>
            <person name="Kaur N."/>
            <person name="Mayilraj S."/>
        </authorList>
    </citation>
    <scope>NUCLEOTIDE SEQUENCE [LARGE SCALE GENOMIC DNA]</scope>
    <source>
        <strain evidence="4 5">JCM 16380</strain>
    </source>
</reference>
<evidence type="ECO:0000256" key="2">
    <source>
        <dbReference type="ARBA" id="ARBA00023002"/>
    </source>
</evidence>
<name>A0A229S2M9_9PSEU</name>
<dbReference type="PRINTS" id="PR00080">
    <property type="entry name" value="SDRFAMILY"/>
</dbReference>
<dbReference type="GO" id="GO:0016491">
    <property type="term" value="F:oxidoreductase activity"/>
    <property type="evidence" value="ECO:0007669"/>
    <property type="project" value="UniProtKB-KW"/>
</dbReference>
<organism evidence="4 5">
    <name type="scientific">Amycolatopsis thailandensis</name>
    <dbReference type="NCBI Taxonomy" id="589330"/>
    <lineage>
        <taxon>Bacteria</taxon>
        <taxon>Bacillati</taxon>
        <taxon>Actinomycetota</taxon>
        <taxon>Actinomycetes</taxon>
        <taxon>Pseudonocardiales</taxon>
        <taxon>Pseudonocardiaceae</taxon>
        <taxon>Amycolatopsis</taxon>
    </lineage>
</organism>
<evidence type="ECO:0000313" key="5">
    <source>
        <dbReference type="Proteomes" id="UP000215223"/>
    </source>
</evidence>
<gene>
    <name evidence="4" type="ORF">CFP71_22295</name>
</gene>
<keyword evidence="5" id="KW-1185">Reference proteome</keyword>
<dbReference type="InterPro" id="IPR020904">
    <property type="entry name" value="Sc_DH/Rdtase_CS"/>
</dbReference>
<evidence type="ECO:0000313" key="4">
    <source>
        <dbReference type="EMBL" id="OXM53126.1"/>
    </source>
</evidence>
<dbReference type="SUPFAM" id="SSF51735">
    <property type="entry name" value="NAD(P)-binding Rossmann-fold domains"/>
    <property type="match status" value="1"/>
</dbReference>
<dbReference type="PIRSF" id="PIRSF000126">
    <property type="entry name" value="11-beta-HSD1"/>
    <property type="match status" value="1"/>
</dbReference>
<dbReference type="Gene3D" id="3.40.50.720">
    <property type="entry name" value="NAD(P)-binding Rossmann-like Domain"/>
    <property type="match status" value="1"/>
</dbReference>
<dbReference type="GO" id="GO:0016020">
    <property type="term" value="C:membrane"/>
    <property type="evidence" value="ECO:0007669"/>
    <property type="project" value="TreeGrafter"/>
</dbReference>
<comment type="caution">
    <text evidence="4">The sequence shown here is derived from an EMBL/GenBank/DDBJ whole genome shotgun (WGS) entry which is preliminary data.</text>
</comment>
<keyword evidence="2" id="KW-0560">Oxidoreductase</keyword>
<evidence type="ECO:0000256" key="1">
    <source>
        <dbReference type="ARBA" id="ARBA00006484"/>
    </source>
</evidence>
<protein>
    <submittedName>
        <fullName evidence="4">Short-chain dehydrogenase</fullName>
    </submittedName>
</protein>
<dbReference type="AlphaFoldDB" id="A0A229S2M9"/>
<dbReference type="PROSITE" id="PS00061">
    <property type="entry name" value="ADH_SHORT"/>
    <property type="match status" value="1"/>
</dbReference>
<dbReference type="InterPro" id="IPR036291">
    <property type="entry name" value="NAD(P)-bd_dom_sf"/>
</dbReference>
<dbReference type="InterPro" id="IPR002347">
    <property type="entry name" value="SDR_fam"/>
</dbReference>
<proteinExistence type="inferred from homology"/>
<accession>A0A229S2M9</accession>
<dbReference type="PANTHER" id="PTHR44196">
    <property type="entry name" value="DEHYDROGENASE/REDUCTASE SDR FAMILY MEMBER 7B"/>
    <property type="match status" value="1"/>
</dbReference>
<dbReference type="RefSeq" id="WP_093935888.1">
    <property type="nucleotide sequence ID" value="NZ_JBHUSO010000319.1"/>
</dbReference>
<dbReference type="Pfam" id="PF00106">
    <property type="entry name" value="adh_short"/>
    <property type="match status" value="1"/>
</dbReference>
<dbReference type="Proteomes" id="UP000215223">
    <property type="component" value="Unassembled WGS sequence"/>
</dbReference>
<dbReference type="OrthoDB" id="9797538at2"/>